<dbReference type="EMBL" id="AWTV01000011">
    <property type="protein sequence ID" value="KIH86711.1"/>
    <property type="molecule type" value="Genomic_DNA"/>
</dbReference>
<gene>
    <name evidence="1" type="ORF">SPBR_08755</name>
</gene>
<dbReference type="RefSeq" id="XP_040614721.1">
    <property type="nucleotide sequence ID" value="XM_040766993.1"/>
</dbReference>
<proteinExistence type="predicted"/>
<accession>A0A0C2IBR3</accession>
<name>A0A0C2IBR3_9PEZI</name>
<evidence type="ECO:0000313" key="1">
    <source>
        <dbReference type="EMBL" id="KIH86711.1"/>
    </source>
</evidence>
<sequence length="111" mass="11867">MACNTSIASLCAWSHSFQSFSRSLSKATADARTIAMRSTTRSFFSTGPPPPTSPRPVLSRVCTLTIQDSADRLNGQKRFLPLSHAAEFSLELVLGSGHAVGGFRVQLLSPA</sequence>
<keyword evidence="2" id="KW-1185">Reference proteome</keyword>
<dbReference type="GeneID" id="63681914"/>
<protein>
    <submittedName>
        <fullName evidence="1">Uncharacterized protein</fullName>
    </submittedName>
</protein>
<evidence type="ECO:0000313" key="2">
    <source>
        <dbReference type="Proteomes" id="UP000031575"/>
    </source>
</evidence>
<reference evidence="1 2" key="1">
    <citation type="journal article" date="2014" name="BMC Genomics">
        <title>Comparative genomics of the major fungal agents of human and animal Sporotrichosis: Sporothrix schenckii and Sporothrix brasiliensis.</title>
        <authorList>
            <person name="Teixeira M.M."/>
            <person name="de Almeida L.G."/>
            <person name="Kubitschek-Barreira P."/>
            <person name="Alves F.L."/>
            <person name="Kioshima E.S."/>
            <person name="Abadio A.K."/>
            <person name="Fernandes L."/>
            <person name="Derengowski L.S."/>
            <person name="Ferreira K.S."/>
            <person name="Souza R.C."/>
            <person name="Ruiz J.C."/>
            <person name="de Andrade N.C."/>
            <person name="Paes H.C."/>
            <person name="Nicola A.M."/>
            <person name="Albuquerque P."/>
            <person name="Gerber A.L."/>
            <person name="Martins V.P."/>
            <person name="Peconick L.D."/>
            <person name="Neto A.V."/>
            <person name="Chaucanez C.B."/>
            <person name="Silva P.A."/>
            <person name="Cunha O.L."/>
            <person name="de Oliveira F.F."/>
            <person name="dos Santos T.C."/>
            <person name="Barros A.L."/>
            <person name="Soares M.A."/>
            <person name="de Oliveira L.M."/>
            <person name="Marini M.M."/>
            <person name="Villalobos-Duno H."/>
            <person name="Cunha M.M."/>
            <person name="de Hoog S."/>
            <person name="da Silveira J.F."/>
            <person name="Henrissat B."/>
            <person name="Nino-Vega G.A."/>
            <person name="Cisalpino P.S."/>
            <person name="Mora-Montes H.M."/>
            <person name="Almeida S.R."/>
            <person name="Stajich J.E."/>
            <person name="Lopes-Bezerra L.M."/>
            <person name="Vasconcelos A.T."/>
            <person name="Felipe M.S."/>
        </authorList>
    </citation>
    <scope>NUCLEOTIDE SEQUENCE [LARGE SCALE GENOMIC DNA]</scope>
    <source>
        <strain evidence="1 2">5110</strain>
    </source>
</reference>
<dbReference type="AlphaFoldDB" id="A0A0C2IBR3"/>
<dbReference type="Proteomes" id="UP000031575">
    <property type="component" value="Unassembled WGS sequence"/>
</dbReference>
<dbReference type="VEuPathDB" id="FungiDB:SPBR_08755"/>
<dbReference type="HOGENOM" id="CLU_2160050_0_0_1"/>
<organism evidence="1 2">
    <name type="scientific">Sporothrix brasiliensis 5110</name>
    <dbReference type="NCBI Taxonomy" id="1398154"/>
    <lineage>
        <taxon>Eukaryota</taxon>
        <taxon>Fungi</taxon>
        <taxon>Dikarya</taxon>
        <taxon>Ascomycota</taxon>
        <taxon>Pezizomycotina</taxon>
        <taxon>Sordariomycetes</taxon>
        <taxon>Sordariomycetidae</taxon>
        <taxon>Ophiostomatales</taxon>
        <taxon>Ophiostomataceae</taxon>
        <taxon>Sporothrix</taxon>
    </lineage>
</organism>
<comment type="caution">
    <text evidence="1">The sequence shown here is derived from an EMBL/GenBank/DDBJ whole genome shotgun (WGS) entry which is preliminary data.</text>
</comment>